<feature type="transmembrane region" description="Helical" evidence="2">
    <location>
        <begin position="6"/>
        <end position="27"/>
    </location>
</feature>
<dbReference type="Pfam" id="PF13531">
    <property type="entry name" value="SBP_bac_11"/>
    <property type="match status" value="1"/>
</dbReference>
<keyword evidence="2" id="KW-0472">Membrane</keyword>
<reference evidence="3 4" key="1">
    <citation type="submission" date="2019-08" db="EMBL/GenBank/DDBJ databases">
        <title>In-depth cultivation of the pig gut microbiome towards novel bacterial diversity and tailored functional studies.</title>
        <authorList>
            <person name="Wylensek D."/>
            <person name="Hitch T.C.A."/>
            <person name="Clavel T."/>
        </authorList>
    </citation>
    <scope>NUCLEOTIDE SEQUENCE [LARGE SCALE GENOMIC DNA]</scope>
    <source>
        <strain evidence="3 4">WCA-693-APC-5D-A</strain>
    </source>
</reference>
<evidence type="ECO:0000313" key="3">
    <source>
        <dbReference type="EMBL" id="MSU09520.1"/>
    </source>
</evidence>
<keyword evidence="1" id="KW-0732">Signal</keyword>
<sequence>MRRYTVLLVVSFVIMLLVITGTMYISGTGSDRDSGRKLLGEITVYTTLPTENVTYLAEEYEKLHKIQVNFVPLSEQELEQRLREPGKADMVLADSRLLRRAAGQGWLVPYVSEHSDAVAGNLKDAGDFWIGTWYDPVVFCINRDYMQRNARLPLGWRDLSEAKGMRIGITDFLAADSSANLYFFLIAQFGEQGTLDLLKKIHPNVVQYAKYLSTPVRMAGMGEVDLTVAVQSEVLRYIDDGYPLKIIQPEEGTAYTLIGTGILLHAPHGEQARKFADWLLTDEALLVLQSNKFYFVPANPATLAYKRLAVRNPVLFNQLADFPKEKRQELLDRWVKQVRLASDSN</sequence>
<evidence type="ECO:0000313" key="4">
    <source>
        <dbReference type="Proteomes" id="UP000433181"/>
    </source>
</evidence>
<protein>
    <submittedName>
        <fullName evidence="3">Extracellular solute-binding protein</fullName>
    </submittedName>
</protein>
<dbReference type="AlphaFoldDB" id="A0A6I2UIX4"/>
<evidence type="ECO:0000256" key="1">
    <source>
        <dbReference type="ARBA" id="ARBA00022729"/>
    </source>
</evidence>
<dbReference type="Proteomes" id="UP000433181">
    <property type="component" value="Unassembled WGS sequence"/>
</dbReference>
<dbReference type="GO" id="GO:0030975">
    <property type="term" value="F:thiamine binding"/>
    <property type="evidence" value="ECO:0007669"/>
    <property type="project" value="TreeGrafter"/>
</dbReference>
<evidence type="ECO:0000256" key="2">
    <source>
        <dbReference type="SAM" id="Phobius"/>
    </source>
</evidence>
<accession>A0A6I2UIX4</accession>
<organism evidence="3 4">
    <name type="scientific">Anaerovibrio slackiae</name>
    <dbReference type="NCBI Taxonomy" id="2652309"/>
    <lineage>
        <taxon>Bacteria</taxon>
        <taxon>Bacillati</taxon>
        <taxon>Bacillota</taxon>
        <taxon>Negativicutes</taxon>
        <taxon>Selenomonadales</taxon>
        <taxon>Selenomonadaceae</taxon>
        <taxon>Anaerovibrio</taxon>
    </lineage>
</organism>
<dbReference type="GO" id="GO:0015888">
    <property type="term" value="P:thiamine transport"/>
    <property type="evidence" value="ECO:0007669"/>
    <property type="project" value="TreeGrafter"/>
</dbReference>
<dbReference type="GO" id="GO:0030976">
    <property type="term" value="F:thiamine pyrophosphate binding"/>
    <property type="evidence" value="ECO:0007669"/>
    <property type="project" value="TreeGrafter"/>
</dbReference>
<dbReference type="EMBL" id="VUNR01000025">
    <property type="protein sequence ID" value="MSU09520.1"/>
    <property type="molecule type" value="Genomic_DNA"/>
</dbReference>
<dbReference type="GO" id="GO:0030288">
    <property type="term" value="C:outer membrane-bounded periplasmic space"/>
    <property type="evidence" value="ECO:0007669"/>
    <property type="project" value="TreeGrafter"/>
</dbReference>
<proteinExistence type="predicted"/>
<dbReference type="SUPFAM" id="SSF53850">
    <property type="entry name" value="Periplasmic binding protein-like II"/>
    <property type="match status" value="1"/>
</dbReference>
<comment type="caution">
    <text evidence="3">The sequence shown here is derived from an EMBL/GenBank/DDBJ whole genome shotgun (WGS) entry which is preliminary data.</text>
</comment>
<keyword evidence="2" id="KW-1133">Transmembrane helix</keyword>
<dbReference type="Gene3D" id="3.40.190.10">
    <property type="entry name" value="Periplasmic binding protein-like II"/>
    <property type="match status" value="2"/>
</dbReference>
<dbReference type="PANTHER" id="PTHR30006:SF2">
    <property type="entry name" value="ABC TRANSPORTER SUBSTRATE-BINDING PROTEIN"/>
    <property type="match status" value="1"/>
</dbReference>
<name>A0A6I2UIX4_9FIRM</name>
<keyword evidence="2" id="KW-0812">Transmembrane</keyword>
<gene>
    <name evidence="3" type="ORF">FYJ84_11060</name>
</gene>
<dbReference type="PANTHER" id="PTHR30006">
    <property type="entry name" value="THIAMINE-BINDING PERIPLASMIC PROTEIN-RELATED"/>
    <property type="match status" value="1"/>
</dbReference>
<keyword evidence="4" id="KW-1185">Reference proteome</keyword>